<dbReference type="GO" id="GO:0005778">
    <property type="term" value="C:peroxisomal membrane"/>
    <property type="evidence" value="ECO:0007669"/>
    <property type="project" value="TreeGrafter"/>
</dbReference>
<keyword evidence="3" id="KW-0813">Transport</keyword>
<evidence type="ECO:0000256" key="4">
    <source>
        <dbReference type="ARBA" id="ARBA00022593"/>
    </source>
</evidence>
<dbReference type="GO" id="GO:0016887">
    <property type="term" value="F:ATP hydrolysis activity"/>
    <property type="evidence" value="ECO:0007669"/>
    <property type="project" value="InterPro"/>
</dbReference>
<dbReference type="SUPFAM" id="SSF52540">
    <property type="entry name" value="P-loop containing nucleoside triphosphate hydrolases"/>
    <property type="match status" value="2"/>
</dbReference>
<dbReference type="CDD" id="cd19526">
    <property type="entry name" value="RecA-like_PEX1_r2"/>
    <property type="match status" value="1"/>
</dbReference>
<gene>
    <name evidence="16" type="ORF">SNE40_001409</name>
</gene>
<dbReference type="PANTHER" id="PTHR23077">
    <property type="entry name" value="AAA-FAMILY ATPASE"/>
    <property type="match status" value="1"/>
</dbReference>
<evidence type="ECO:0000256" key="6">
    <source>
        <dbReference type="ARBA" id="ARBA00022741"/>
    </source>
</evidence>
<dbReference type="Gene3D" id="1.10.8.60">
    <property type="match status" value="2"/>
</dbReference>
<proteinExistence type="inferred from homology"/>
<evidence type="ECO:0000256" key="1">
    <source>
        <dbReference type="ARBA" id="ARBA00004370"/>
    </source>
</evidence>
<dbReference type="Gene3D" id="3.40.50.300">
    <property type="entry name" value="P-loop containing nucleotide triphosphate hydrolases"/>
    <property type="match status" value="2"/>
</dbReference>
<keyword evidence="17" id="KW-1185">Reference proteome</keyword>
<keyword evidence="8" id="KW-0067">ATP-binding</keyword>
<protein>
    <recommendedName>
        <fullName evidence="12">Peroxisomal ATPase PEX1</fullName>
    </recommendedName>
    <alternativeName>
        <fullName evidence="11">Peroxin-1</fullName>
    </alternativeName>
</protein>
<keyword evidence="10" id="KW-0472">Membrane</keyword>
<dbReference type="InterPro" id="IPR003960">
    <property type="entry name" value="ATPase_AAA_CS"/>
</dbReference>
<comment type="subcellular location">
    <subcellularLocation>
        <location evidence="1">Membrane</location>
    </subcellularLocation>
</comment>
<evidence type="ECO:0000256" key="3">
    <source>
        <dbReference type="ARBA" id="ARBA00022448"/>
    </source>
</evidence>
<evidence type="ECO:0000259" key="15">
    <source>
        <dbReference type="SMART" id="SM00382"/>
    </source>
</evidence>
<accession>A0AAN8Q839</accession>
<dbReference type="InterPro" id="IPR027417">
    <property type="entry name" value="P-loop_NTPase"/>
</dbReference>
<comment type="catalytic activity">
    <reaction evidence="13">
        <text>ATP + H2O = ADP + phosphate + H(+)</text>
        <dbReference type="Rhea" id="RHEA:13065"/>
        <dbReference type="ChEBI" id="CHEBI:15377"/>
        <dbReference type="ChEBI" id="CHEBI:15378"/>
        <dbReference type="ChEBI" id="CHEBI:30616"/>
        <dbReference type="ChEBI" id="CHEBI:43474"/>
        <dbReference type="ChEBI" id="CHEBI:456216"/>
    </reaction>
    <physiologicalReaction direction="left-to-right" evidence="13">
        <dbReference type="Rhea" id="RHEA:13066"/>
    </physiologicalReaction>
</comment>
<dbReference type="GO" id="GO:0005524">
    <property type="term" value="F:ATP binding"/>
    <property type="evidence" value="ECO:0007669"/>
    <property type="project" value="UniProtKB-KW"/>
</dbReference>
<keyword evidence="6" id="KW-0547">Nucleotide-binding</keyword>
<keyword evidence="7" id="KW-0378">Hydrolase</keyword>
<dbReference type="InterPro" id="IPR029067">
    <property type="entry name" value="CDC48_domain_2-like_sf"/>
</dbReference>
<evidence type="ECO:0000256" key="8">
    <source>
        <dbReference type="ARBA" id="ARBA00022840"/>
    </source>
</evidence>
<keyword evidence="4" id="KW-0962">Peroxisome biogenesis</keyword>
<dbReference type="Pfam" id="PF17862">
    <property type="entry name" value="AAA_lid_3"/>
    <property type="match status" value="1"/>
</dbReference>
<dbReference type="GO" id="GO:0005829">
    <property type="term" value="C:cytosol"/>
    <property type="evidence" value="ECO:0007669"/>
    <property type="project" value="TreeGrafter"/>
</dbReference>
<evidence type="ECO:0000313" key="17">
    <source>
        <dbReference type="Proteomes" id="UP001347796"/>
    </source>
</evidence>
<feature type="domain" description="AAA+ ATPase" evidence="15">
    <location>
        <begin position="950"/>
        <end position="1086"/>
    </location>
</feature>
<comment type="similarity">
    <text evidence="2">Belongs to the AAA ATPase family.</text>
</comment>
<evidence type="ECO:0000256" key="13">
    <source>
        <dbReference type="ARBA" id="ARBA00048778"/>
    </source>
</evidence>
<dbReference type="Pfam" id="PF00004">
    <property type="entry name" value="AAA"/>
    <property type="match status" value="2"/>
</dbReference>
<dbReference type="InterPro" id="IPR041569">
    <property type="entry name" value="AAA_lid_3"/>
</dbReference>
<reference evidence="16 17" key="1">
    <citation type="submission" date="2024-01" db="EMBL/GenBank/DDBJ databases">
        <title>The genome of the rayed Mediterranean limpet Patella caerulea (Linnaeus, 1758).</title>
        <authorList>
            <person name="Anh-Thu Weber A."/>
            <person name="Halstead-Nussloch G."/>
        </authorList>
    </citation>
    <scope>NUCLEOTIDE SEQUENCE [LARGE SCALE GENOMIC DNA]</scope>
    <source>
        <strain evidence="16">AATW-2023a</strain>
        <tissue evidence="16">Whole specimen</tissue>
    </source>
</reference>
<feature type="compositionally biased region" description="Polar residues" evidence="14">
    <location>
        <begin position="201"/>
        <end position="212"/>
    </location>
</feature>
<evidence type="ECO:0000256" key="5">
    <source>
        <dbReference type="ARBA" id="ARBA00022737"/>
    </source>
</evidence>
<dbReference type="Gene3D" id="3.10.330.10">
    <property type="match status" value="1"/>
</dbReference>
<evidence type="ECO:0000256" key="12">
    <source>
        <dbReference type="ARBA" id="ARBA00034532"/>
    </source>
</evidence>
<dbReference type="Pfam" id="PF09262">
    <property type="entry name" value="PEX-1N"/>
    <property type="match status" value="1"/>
</dbReference>
<evidence type="ECO:0000256" key="11">
    <source>
        <dbReference type="ARBA" id="ARBA00032509"/>
    </source>
</evidence>
<name>A0AAN8Q839_PATCE</name>
<evidence type="ECO:0000256" key="2">
    <source>
        <dbReference type="ARBA" id="ARBA00006914"/>
    </source>
</evidence>
<dbReference type="InterPro" id="IPR003959">
    <property type="entry name" value="ATPase_AAA_core"/>
</dbReference>
<organism evidence="16 17">
    <name type="scientific">Patella caerulea</name>
    <name type="common">Rayed Mediterranean limpet</name>
    <dbReference type="NCBI Taxonomy" id="87958"/>
    <lineage>
        <taxon>Eukaryota</taxon>
        <taxon>Metazoa</taxon>
        <taxon>Spiralia</taxon>
        <taxon>Lophotrochozoa</taxon>
        <taxon>Mollusca</taxon>
        <taxon>Gastropoda</taxon>
        <taxon>Patellogastropoda</taxon>
        <taxon>Patelloidea</taxon>
        <taxon>Patellidae</taxon>
        <taxon>Patella</taxon>
    </lineage>
</organism>
<evidence type="ECO:0000256" key="10">
    <source>
        <dbReference type="ARBA" id="ARBA00023136"/>
    </source>
</evidence>
<dbReference type="GO" id="GO:0016558">
    <property type="term" value="P:protein import into peroxisome matrix"/>
    <property type="evidence" value="ECO:0007669"/>
    <property type="project" value="TreeGrafter"/>
</dbReference>
<dbReference type="PROSITE" id="PS00674">
    <property type="entry name" value="AAA"/>
    <property type="match status" value="1"/>
</dbReference>
<feature type="region of interest" description="Disordered" evidence="14">
    <location>
        <begin position="182"/>
        <end position="250"/>
    </location>
</feature>
<dbReference type="Proteomes" id="UP001347796">
    <property type="component" value="Unassembled WGS sequence"/>
</dbReference>
<dbReference type="EMBL" id="JAZGQO010000001">
    <property type="protein sequence ID" value="KAK6196123.1"/>
    <property type="molecule type" value="Genomic_DNA"/>
</dbReference>
<feature type="region of interest" description="Disordered" evidence="14">
    <location>
        <begin position="397"/>
        <end position="429"/>
    </location>
</feature>
<feature type="compositionally biased region" description="Basic and acidic residues" evidence="14">
    <location>
        <begin position="239"/>
        <end position="250"/>
    </location>
</feature>
<keyword evidence="5" id="KW-0677">Repeat</keyword>
<evidence type="ECO:0000256" key="14">
    <source>
        <dbReference type="SAM" id="MobiDB-lite"/>
    </source>
</evidence>
<dbReference type="FunFam" id="3.40.50.300:FF:001852">
    <property type="entry name" value="Peroxisomal biogenesis factor 1"/>
    <property type="match status" value="1"/>
</dbReference>
<evidence type="ECO:0000313" key="16">
    <source>
        <dbReference type="EMBL" id="KAK6196123.1"/>
    </source>
</evidence>
<dbReference type="PANTHER" id="PTHR23077:SF12">
    <property type="entry name" value="PEROXISOMAL ATPASE PEX1"/>
    <property type="match status" value="1"/>
</dbReference>
<dbReference type="InterPro" id="IPR015342">
    <property type="entry name" value="PEX1-N_C-lobe"/>
</dbReference>
<dbReference type="InterPro" id="IPR050168">
    <property type="entry name" value="AAA_ATPase_domain"/>
</dbReference>
<feature type="domain" description="AAA+ ATPase" evidence="15">
    <location>
        <begin position="666"/>
        <end position="817"/>
    </location>
</feature>
<evidence type="ECO:0000256" key="9">
    <source>
        <dbReference type="ARBA" id="ARBA00022927"/>
    </source>
</evidence>
<evidence type="ECO:0000256" key="7">
    <source>
        <dbReference type="ARBA" id="ARBA00022801"/>
    </source>
</evidence>
<dbReference type="InterPro" id="IPR003593">
    <property type="entry name" value="AAA+_ATPase"/>
</dbReference>
<keyword evidence="9" id="KW-0653">Protein transport</keyword>
<dbReference type="SUPFAM" id="SSF54585">
    <property type="entry name" value="Cdc48 domain 2-like"/>
    <property type="match status" value="1"/>
</dbReference>
<comment type="caution">
    <text evidence="16">The sequence shown here is derived from an EMBL/GenBank/DDBJ whole genome shotgun (WGS) entry which is preliminary data.</text>
</comment>
<sequence length="1338" mass="151679">MTLHVATVKYSNNKHCFLTVEQKQSTIRSAENTHNSNQIPVYKCEYDDGRLAYFSVVGHSPLLITQDLIYLNGLFAQKLEIKDSEEIILQLVNPVALANRLEVEPLSTDDWEIVEQHAEYVENHLLDQVRVVWVGLVLPIWVAKSICIFIRVEKIDPEEECAVLTTDTEVIVAPKLLQSNGTKQVSSKTKMTRRHSDPDFNPNNLSVENASKVSPDRISKSKSPVGKRKSRHLKNERRHKSDVTEVEVRQRPTLKRQSSLMGRMMGWVGLSKWLSDYISGDNNSISSFNSENFVIKENHLVFRVQALKFTCNPEELQIYNLTDPFSRFMLPETRSLENYDSVKKSVDDDEELPPLELFQPSIVFVNHRDVVRILDGGSKKSLPNVFYAELRKLKAPKEVEEEKKTKPSTPTSPPVTEANNKKTSPKKKELNEEGSELCCIVRVVTIDKTTDLSDENWQNCAERILQEQYLLSGHALVPDILRRQMKLDVTGRLWLQTVQKPPITTCVDLQLYPLSTIPRRVYDSFIIKAFVKYIETVANDEHPMIVFQGMLVKFMVFSGLHVEAQLIFNEEPGREDQQKYILLSTSVLRRLTITVEKNVKDDSMSLIRPMLPFRHVSDFDPIAPTILLNNLGAVQKASATAIRHLETCLLTKPLSEDLFSSCLGLNHGILLISGPKGSGKTSLAKAICRRMAEVPNMVFTMEIDCKPLRGKRVDNIQKILELIFDEAAWRQPSIILFEDLHIIAGAATSPDAEMTGEALYAARVAEVITSIIKYQVKNNIRVAIIATSLLQSSLHPTLVTSRGIHFIQEVICIQPPNKKERKELLTKMFENRVNLCKDNIKEIDMEYIVNKTEGFVARDLENVIDRAIHAKYLIDWKACSEGEMKLSDEEFITALEGFKPASFRNVSLHVHEHRSWRDVGGMQEVKDILIETLQWPTKYPALFANCPLRLRSGLLLYGAPGTGKTLIAGVVAKECGLNFISIKGPEVLSKYIGASEQAVRDLFVRAQSAKPCILFFDEFDSMAPRRGHDNTGVTDRVVNQLLTQLDGVEGLDGVYVLAATSRPDLIDGALLRPGRIDKCLHCGLPTKEERIEILEALTDKMCLHQDVDFNIIAEKCDYFTGADLKAVLYNAQLEAIHDSTGFALQDSFNDRVKKKDKHSKNVFMSEEIKSAIKEGRYEIQSVEKSVMRRTTSQVEDISSNRQPERPISFHGDEAIQLLCTIPDKNRLVTMIPRLDEGPKELSTEEEEHILNLVHEIKRRNDFQKQTKTDRRGSLHAGRNYPMIQVNQQQLLKAVHGMRPSVSEEERRRYQYIYDTFTSSRSGNFSPGINKAGKKATLA</sequence>
<dbReference type="FunFam" id="1.10.8.60:FF:000105">
    <property type="entry name" value="PeRoXisome assembly factor"/>
    <property type="match status" value="1"/>
</dbReference>
<feature type="compositionally biased region" description="Basic residues" evidence="14">
    <location>
        <begin position="225"/>
        <end position="238"/>
    </location>
</feature>
<dbReference type="SMART" id="SM00382">
    <property type="entry name" value="AAA"/>
    <property type="match status" value="2"/>
</dbReference>